<organism evidence="1 2">
    <name type="scientific">Staphylococcus phage phiSA_BS1</name>
    <dbReference type="NCBI Taxonomy" id="2126734"/>
    <lineage>
        <taxon>Viruses</taxon>
        <taxon>Duplodnaviria</taxon>
        <taxon>Heunggongvirae</taxon>
        <taxon>Uroviricota</taxon>
        <taxon>Caudoviricetes</taxon>
        <taxon>Herelleviridae</taxon>
        <taxon>Twortvirinae</taxon>
        <taxon>Baoshanvirus</taxon>
        <taxon>Baoshanvirus BS1</taxon>
    </lineage>
</organism>
<dbReference type="RefSeq" id="YP_009799622.1">
    <property type="nucleotide sequence ID" value="NC_047945.1"/>
</dbReference>
<evidence type="ECO:0000313" key="1">
    <source>
        <dbReference type="EMBL" id="AVP40359.1"/>
    </source>
</evidence>
<protein>
    <submittedName>
        <fullName evidence="1">Uncharacterized protein</fullName>
    </submittedName>
</protein>
<keyword evidence="2" id="KW-1185">Reference proteome</keyword>
<name>A0A2P1MXQ6_9CAUD</name>
<dbReference type="Proteomes" id="UP000241797">
    <property type="component" value="Segment"/>
</dbReference>
<dbReference type="KEGG" id="vg:54990111"/>
<proteinExistence type="predicted"/>
<sequence>MTKNYYVLENELITTEPTNEELENILYIYDEPIVYELNNNEYIIVNEIDEQWELIKKLSNYFVSKKVSHNMQELNKYIEIK</sequence>
<dbReference type="EMBL" id="MH078572">
    <property type="protein sequence ID" value="AVP40359.1"/>
    <property type="molecule type" value="Genomic_DNA"/>
</dbReference>
<accession>A0A2P1MXQ6</accession>
<reference evidence="1 2" key="1">
    <citation type="submission" date="2018-03" db="EMBL/GenBank/DDBJ databases">
        <title>Isolation, the biological characteristics and genomics of two new strains of lysate Staphylococcus aureus phage.</title>
        <authorList>
            <person name="Jin X."/>
            <person name="Zhang C."/>
        </authorList>
    </citation>
    <scope>NUCLEOTIDE SEQUENCE [LARGE SCALE GENOMIC DNA]</scope>
</reference>
<dbReference type="GeneID" id="54990111"/>
<evidence type="ECO:0000313" key="2">
    <source>
        <dbReference type="Proteomes" id="UP000241797"/>
    </source>
</evidence>